<dbReference type="Proteomes" id="UP000028701">
    <property type="component" value="Unassembled WGS sequence"/>
</dbReference>
<organism evidence="1 2">
    <name type="scientific">Agrobacterium rubi TR3 = NBRC 13261</name>
    <dbReference type="NCBI Taxonomy" id="1368415"/>
    <lineage>
        <taxon>Bacteria</taxon>
        <taxon>Pseudomonadati</taxon>
        <taxon>Pseudomonadota</taxon>
        <taxon>Alphaproteobacteria</taxon>
        <taxon>Hyphomicrobiales</taxon>
        <taxon>Rhizobiaceae</taxon>
        <taxon>Rhizobium/Agrobacterium group</taxon>
        <taxon>Agrobacterium</taxon>
    </lineage>
</organism>
<evidence type="ECO:0000313" key="2">
    <source>
        <dbReference type="Proteomes" id="UP000028701"/>
    </source>
</evidence>
<comment type="caution">
    <text evidence="1">The sequence shown here is derived from an EMBL/GenBank/DDBJ whole genome shotgun (WGS) entry which is preliminary data.</text>
</comment>
<dbReference type="AlphaFoldDB" id="A0A081CRM2"/>
<evidence type="ECO:0000313" key="1">
    <source>
        <dbReference type="EMBL" id="GAK69318.1"/>
    </source>
</evidence>
<reference evidence="1 2" key="1">
    <citation type="submission" date="2014-08" db="EMBL/GenBank/DDBJ databases">
        <title>Whole genome shotgun sequence of Rhizobium rubi NBRC 13261.</title>
        <authorList>
            <person name="Katano-Makiyama Y."/>
            <person name="Hosoyama A."/>
            <person name="Hashimoto M."/>
            <person name="Hosoyama Y."/>
            <person name="Noguchi M."/>
            <person name="Tsuchikane K."/>
            <person name="Uohara A."/>
            <person name="Ohji S."/>
            <person name="Ichikawa N."/>
            <person name="Kimura A."/>
            <person name="Yamazoe A."/>
            <person name="Fujita N."/>
        </authorList>
    </citation>
    <scope>NUCLEOTIDE SEQUENCE [LARGE SCALE GENOMIC DNA]</scope>
    <source>
        <strain evidence="1 2">NBRC 13261</strain>
    </source>
</reference>
<dbReference type="EMBL" id="BBJU01000004">
    <property type="protein sequence ID" value="GAK69318.1"/>
    <property type="molecule type" value="Genomic_DNA"/>
</dbReference>
<protein>
    <submittedName>
        <fullName evidence="1">Uncharacterized protein</fullName>
    </submittedName>
</protein>
<accession>A0A081CRM2</accession>
<proteinExistence type="predicted"/>
<sequence length="55" mass="6490">MKTFRDALRADIEEQFELPHMPPPMTVKRAQDFTCEPNSSACDECRRLLRLKTKH</sequence>
<name>A0A081CRM2_9HYPH</name>
<gene>
    <name evidence="1" type="ORF">RRU01S_04_01400</name>
</gene>